<dbReference type="EMBL" id="CP032482">
    <property type="protein sequence ID" value="AYD42633.1"/>
    <property type="molecule type" value="Genomic_DNA"/>
</dbReference>
<dbReference type="Gene3D" id="3.40.50.1820">
    <property type="entry name" value="alpha/beta hydrolase"/>
    <property type="match status" value="1"/>
</dbReference>
<reference evidence="2 3" key="1">
    <citation type="submission" date="2018-09" db="EMBL/GenBank/DDBJ databases">
        <title>Yersinia kristensenii subsp. rochesterensis subsp. nov., Isolated from Human Feces.</title>
        <authorList>
            <person name="Cunningham S.A."/>
            <person name="Jeraldo P."/>
            <person name="Patel R."/>
        </authorList>
    </citation>
    <scope>NUCLEOTIDE SEQUENCE [LARGE SCALE GENOMIC DNA]</scope>
    <source>
        <strain evidence="2 3">ATCC BAA-2637</strain>
    </source>
</reference>
<dbReference type="GO" id="GO:0016787">
    <property type="term" value="F:hydrolase activity"/>
    <property type="evidence" value="ECO:0007669"/>
    <property type="project" value="UniProtKB-KW"/>
</dbReference>
<dbReference type="RefSeq" id="WP_120011055.1">
    <property type="nucleotide sequence ID" value="NZ_CP032482.1"/>
</dbReference>
<dbReference type="InterPro" id="IPR051044">
    <property type="entry name" value="MAG_DAG_Lipase"/>
</dbReference>
<dbReference type="Proteomes" id="UP000265864">
    <property type="component" value="Chromosome"/>
</dbReference>
<gene>
    <name evidence="2" type="ORF">DXZ79_02050</name>
</gene>
<proteinExistence type="predicted"/>
<organism evidence="2 3">
    <name type="scientific">Yersinia rochesterensis</name>
    <dbReference type="NCBI Taxonomy" id="1604335"/>
    <lineage>
        <taxon>Bacteria</taxon>
        <taxon>Pseudomonadati</taxon>
        <taxon>Pseudomonadota</taxon>
        <taxon>Gammaproteobacteria</taxon>
        <taxon>Enterobacterales</taxon>
        <taxon>Yersiniaceae</taxon>
        <taxon>Yersinia</taxon>
    </lineage>
</organism>
<sequence length="292" mass="32683">MINNFTEFGHSEIHTFTAPDGYTLHYRSWGNEDAKEIIVMLHGGVSHSGWQYPLGKSFSQHSSYRFIAVDRRGSGLNTQKRGHLESVQQELGDLSSLLLNFSEAGLIIHLAGWCFGGQIAALVAAQPELSGKISNLIMITPGFRFTERYADILVRTTRSVKIALSNIKYESPRDIDYFPVPLAVEDFTNDPALQAALISDKLLLNNVTLNTIDVWQELADLSRTNLISSSCKIPVMCILANQDRLVDNHSVADYLKSRYGEDNTDIIWLEGTHAIQFTEADRIAKYICAFIQ</sequence>
<dbReference type="SUPFAM" id="SSF53474">
    <property type="entry name" value="alpha/beta-Hydrolases"/>
    <property type="match status" value="1"/>
</dbReference>
<dbReference type="GeneID" id="82549575"/>
<accession>A0A8D4MZ33</accession>
<feature type="domain" description="Serine aminopeptidase S33" evidence="1">
    <location>
        <begin position="33"/>
        <end position="275"/>
    </location>
</feature>
<evidence type="ECO:0000313" key="3">
    <source>
        <dbReference type="Proteomes" id="UP000265864"/>
    </source>
</evidence>
<evidence type="ECO:0000313" key="2">
    <source>
        <dbReference type="EMBL" id="AYD42633.1"/>
    </source>
</evidence>
<dbReference type="PANTHER" id="PTHR11614">
    <property type="entry name" value="PHOSPHOLIPASE-RELATED"/>
    <property type="match status" value="1"/>
</dbReference>
<dbReference type="InterPro" id="IPR029058">
    <property type="entry name" value="AB_hydrolase_fold"/>
</dbReference>
<name>A0A8D4MZ33_9GAMM</name>
<dbReference type="Pfam" id="PF12146">
    <property type="entry name" value="Hydrolase_4"/>
    <property type="match status" value="1"/>
</dbReference>
<protein>
    <submittedName>
        <fullName evidence="2">Alpha/beta fold hydrolase</fullName>
    </submittedName>
</protein>
<keyword evidence="2" id="KW-0378">Hydrolase</keyword>
<dbReference type="InterPro" id="IPR022742">
    <property type="entry name" value="Hydrolase_4"/>
</dbReference>
<evidence type="ECO:0000259" key="1">
    <source>
        <dbReference type="Pfam" id="PF12146"/>
    </source>
</evidence>
<dbReference type="AlphaFoldDB" id="A0A8D4MZ33"/>